<protein>
    <submittedName>
        <fullName evidence="1">Uncharacterized protein</fullName>
    </submittedName>
</protein>
<dbReference type="EMBL" id="JABSTQ010009827">
    <property type="protein sequence ID" value="KAG0425539.1"/>
    <property type="molecule type" value="Genomic_DNA"/>
</dbReference>
<proteinExistence type="predicted"/>
<accession>A0AC60PWL6</accession>
<organism evidence="1 2">
    <name type="scientific">Ixodes persulcatus</name>
    <name type="common">Taiga tick</name>
    <dbReference type="NCBI Taxonomy" id="34615"/>
    <lineage>
        <taxon>Eukaryota</taxon>
        <taxon>Metazoa</taxon>
        <taxon>Ecdysozoa</taxon>
        <taxon>Arthropoda</taxon>
        <taxon>Chelicerata</taxon>
        <taxon>Arachnida</taxon>
        <taxon>Acari</taxon>
        <taxon>Parasitiformes</taxon>
        <taxon>Ixodida</taxon>
        <taxon>Ixodoidea</taxon>
        <taxon>Ixodidae</taxon>
        <taxon>Ixodinae</taxon>
        <taxon>Ixodes</taxon>
    </lineage>
</organism>
<reference evidence="1 2" key="1">
    <citation type="journal article" date="2020" name="Cell">
        <title>Large-Scale Comparative Analyses of Tick Genomes Elucidate Their Genetic Diversity and Vector Capacities.</title>
        <authorList>
            <consortium name="Tick Genome and Microbiome Consortium (TIGMIC)"/>
            <person name="Jia N."/>
            <person name="Wang J."/>
            <person name="Shi W."/>
            <person name="Du L."/>
            <person name="Sun Y."/>
            <person name="Zhan W."/>
            <person name="Jiang J.F."/>
            <person name="Wang Q."/>
            <person name="Zhang B."/>
            <person name="Ji P."/>
            <person name="Bell-Sakyi L."/>
            <person name="Cui X.M."/>
            <person name="Yuan T.T."/>
            <person name="Jiang B.G."/>
            <person name="Yang W.F."/>
            <person name="Lam T.T."/>
            <person name="Chang Q.C."/>
            <person name="Ding S.J."/>
            <person name="Wang X.J."/>
            <person name="Zhu J.G."/>
            <person name="Ruan X.D."/>
            <person name="Zhao L."/>
            <person name="Wei J.T."/>
            <person name="Ye R.Z."/>
            <person name="Que T.C."/>
            <person name="Du C.H."/>
            <person name="Zhou Y.H."/>
            <person name="Cheng J.X."/>
            <person name="Dai P.F."/>
            <person name="Guo W.B."/>
            <person name="Han X.H."/>
            <person name="Huang E.J."/>
            <person name="Li L.F."/>
            <person name="Wei W."/>
            <person name="Gao Y.C."/>
            <person name="Liu J.Z."/>
            <person name="Shao H.Z."/>
            <person name="Wang X."/>
            <person name="Wang C.C."/>
            <person name="Yang T.C."/>
            <person name="Huo Q.B."/>
            <person name="Li W."/>
            <person name="Chen H.Y."/>
            <person name="Chen S.E."/>
            <person name="Zhou L.G."/>
            <person name="Ni X.B."/>
            <person name="Tian J.H."/>
            <person name="Sheng Y."/>
            <person name="Liu T."/>
            <person name="Pan Y.S."/>
            <person name="Xia L.Y."/>
            <person name="Li J."/>
            <person name="Zhao F."/>
            <person name="Cao W.C."/>
        </authorList>
    </citation>
    <scope>NUCLEOTIDE SEQUENCE [LARGE SCALE GENOMIC DNA]</scope>
    <source>
        <strain evidence="1">Iper-2018</strain>
    </source>
</reference>
<comment type="caution">
    <text evidence="1">The sequence shown here is derived from an EMBL/GenBank/DDBJ whole genome shotgun (WGS) entry which is preliminary data.</text>
</comment>
<sequence length="797" mass="90321">MNQRTTPAARNETETGRRVATEKKELQTATVDVAATAHRRKFREDDRNRLAQGGDGGAVARVTKNSTSKEQKPGKETGTHQYDLGKQDLLKLKEEIEKTASAVQTRTSSTSSSSYHTAAERHSKSEPPASPGMPQLRMFSWDFGNDFAPVKPTQGGPLGALPIKAQEYRLIKDLLNCMIGCDGISIHSRLDPHGKRVFSVDDTADVSLREIAGRILPLCASYSTVMRFAEDKWEPGQGLVNQALAAALRHLLHDQFTLAAQLEHQLVNRGGLTLQKMWFYVQPALAYMETLASIVRTLRKENCYGGKILGALHKRTVSLTGDAKSRDIGLHLIKAASVPYFDMLERWVYRGHIRDPNAEFMVCDKSQVKKEDMSVDHSDNYWNSRYALRPDMVPKFLRPIQDKILITGKYHNVILQCGAKPKSSPEDRLCYSVDEREYGEKIERSYQLASRTLLDLLMQKVDLMGRLRSVKHFFLMDQGDFVVQFMDMAEEELSKELDDIVPTRLEVLLQLALSTSSVASDRYRDCVKHQVLEWSLLTQVEKIMTSDGAVHGTVCQESITGHEAFTLNYEVNWPLNLVLSTTSLGCYQMVFRYLFYCTHVERMLLKAWVLDKRSKRHGMPYPTRAFGLRQRMVDFVKNLQYFITVEVVEPSWHVFQDKMGRVQTIDEVLQLHTELTDSFMSLCMLSNYPIFKVIYGILGLCLDFTSFIQKQASECEAAKSQLGYIAEDKDSVRPETPFDRKIGEVEESFNTSLSTLKEGIRQGLGGDRSGRGNSLVEMLHRIDFNEFYSTCQSSGSL</sequence>
<dbReference type="Proteomes" id="UP000805193">
    <property type="component" value="Unassembled WGS sequence"/>
</dbReference>
<name>A0AC60PWL6_IXOPE</name>
<evidence type="ECO:0000313" key="1">
    <source>
        <dbReference type="EMBL" id="KAG0425539.1"/>
    </source>
</evidence>
<keyword evidence="2" id="KW-1185">Reference proteome</keyword>
<gene>
    <name evidence="1" type="ORF">HPB47_027311</name>
</gene>
<evidence type="ECO:0000313" key="2">
    <source>
        <dbReference type="Proteomes" id="UP000805193"/>
    </source>
</evidence>